<evidence type="ECO:0000313" key="1">
    <source>
        <dbReference type="EMBL" id="PHI13619.1"/>
    </source>
</evidence>
<gene>
    <name evidence="1" type="ORF">CBG59_07965</name>
</gene>
<sequence>MLKAKFIDKILEVMQDEARRIWIDSKEVTVCFKDSKDVDGNAEILKHIYTLKLNEIMGEYRICIDYEFKNIEIHKGTKFVCLRGFGKYGVTGIWTMILEEIEKDKAKEGDN</sequence>
<comment type="caution">
    <text evidence="1">The sequence shown here is derived from an EMBL/GenBank/DDBJ whole genome shotgun (WGS) entry which is preliminary data.</text>
</comment>
<protein>
    <submittedName>
        <fullName evidence="1">Uncharacterized protein</fullName>
    </submittedName>
</protein>
<dbReference type="Proteomes" id="UP000221852">
    <property type="component" value="Unassembled WGS sequence"/>
</dbReference>
<organism evidence="1 2">
    <name type="scientific">Fusobacterium nucleatum subsp. polymorphum</name>
    <name type="common">Fusobacterium polymorphum</name>
    <dbReference type="NCBI Taxonomy" id="76857"/>
    <lineage>
        <taxon>Bacteria</taxon>
        <taxon>Fusobacteriati</taxon>
        <taxon>Fusobacteriota</taxon>
        <taxon>Fusobacteriia</taxon>
        <taxon>Fusobacteriales</taxon>
        <taxon>Fusobacteriaceae</taxon>
        <taxon>Fusobacterium</taxon>
    </lineage>
</organism>
<reference evidence="1 2" key="1">
    <citation type="submission" date="2017-06" db="EMBL/GenBank/DDBJ databases">
        <title>Draft genome sequence of Fusobacterium nucleatum subsp. polymorphum KCOM 1330 (=ChDC F330).</title>
        <authorList>
            <person name="Kook J.-K."/>
            <person name="Park S.-N."/>
            <person name="Lim Y.K."/>
            <person name="Roh H."/>
        </authorList>
    </citation>
    <scope>NUCLEOTIDE SEQUENCE [LARGE SCALE GENOMIC DNA]</scope>
    <source>
        <strain evidence="2">KCOM 1330 (ChDC F330)</strain>
    </source>
</reference>
<name>A0A2C6BGX4_FUSNP</name>
<dbReference type="EMBL" id="NIRQ01000001">
    <property type="protein sequence ID" value="PHI13619.1"/>
    <property type="molecule type" value="Genomic_DNA"/>
</dbReference>
<evidence type="ECO:0000313" key="2">
    <source>
        <dbReference type="Proteomes" id="UP000221852"/>
    </source>
</evidence>
<accession>A0A2C6BGX4</accession>
<dbReference type="AlphaFoldDB" id="A0A2C6BGX4"/>
<proteinExistence type="predicted"/>
<dbReference type="RefSeq" id="WP_098994709.1">
    <property type="nucleotide sequence ID" value="NZ_CP084159.1"/>
</dbReference>